<dbReference type="AlphaFoldDB" id="A0A0D5C544"/>
<name>A0A0D5C544_9ARCH</name>
<dbReference type="EMBL" id="CP011070">
    <property type="protein sequence ID" value="AJW71517.1"/>
    <property type="molecule type" value="Genomic_DNA"/>
</dbReference>
<keyword evidence="2" id="KW-1185">Reference proteome</keyword>
<dbReference type="GeneID" id="24821007"/>
<proteinExistence type="predicted"/>
<protein>
    <submittedName>
        <fullName evidence="1">Uncharacterized protein</fullName>
    </submittedName>
</protein>
<dbReference type="RefSeq" id="WP_048117551.1">
    <property type="nucleotide sequence ID" value="NZ_CP011070.1"/>
</dbReference>
<evidence type="ECO:0000313" key="1">
    <source>
        <dbReference type="EMBL" id="AJW71517.1"/>
    </source>
</evidence>
<gene>
    <name evidence="1" type="ORF">NADRNF5_1839</name>
</gene>
<organism evidence="1 2">
    <name type="scientific">Nitrosopumilus adriaticus</name>
    <dbReference type="NCBI Taxonomy" id="1580092"/>
    <lineage>
        <taxon>Archaea</taxon>
        <taxon>Nitrososphaerota</taxon>
        <taxon>Nitrososphaeria</taxon>
        <taxon>Nitrosopumilales</taxon>
        <taxon>Nitrosopumilaceae</taxon>
        <taxon>Nitrosopumilus</taxon>
    </lineage>
</organism>
<evidence type="ECO:0000313" key="2">
    <source>
        <dbReference type="Proteomes" id="UP000032408"/>
    </source>
</evidence>
<accession>A0A0D5C544</accession>
<dbReference type="HOGENOM" id="CLU_2406207_0_0_2"/>
<reference evidence="1 2" key="2">
    <citation type="journal article" date="2016" name="ISME J.">
        <title>Physiological and genomic characterization of two novel marine thaumarchaeal strains indicates niche differentiation.</title>
        <authorList>
            <person name="Bayer B."/>
            <person name="Vojvoda J."/>
            <person name="Offre P."/>
            <person name="Alves R.J."/>
            <person name="Elisabeth N.H."/>
            <person name="Garcia J.A."/>
            <person name="Volland J.M."/>
            <person name="Srivastava A."/>
            <person name="Schleper C."/>
            <person name="Herndl G.J."/>
        </authorList>
    </citation>
    <scope>NUCLEOTIDE SEQUENCE [LARGE SCALE GENOMIC DNA]</scope>
    <source>
        <strain evidence="1 2">NF5</strain>
    </source>
</reference>
<dbReference type="OrthoDB" id="376631at2157"/>
<reference evidence="2" key="1">
    <citation type="submission" date="2015-03" db="EMBL/GenBank/DDBJ databases">
        <title>Characterization of two novel Thaumarchaeota isolated from the Northern Adriatic Sea.</title>
        <authorList>
            <person name="Bayer B."/>
            <person name="Vojvoda J."/>
            <person name="Offre P."/>
            <person name="Srivastava A."/>
            <person name="Elisabeth N."/>
            <person name="Garcia J.A.L."/>
            <person name="Schleper C."/>
            <person name="Herndl G.J."/>
        </authorList>
    </citation>
    <scope>NUCLEOTIDE SEQUENCE [LARGE SCALE GENOMIC DNA]</scope>
    <source>
        <strain evidence="2">NF5</strain>
    </source>
</reference>
<dbReference type="KEGG" id="nin:NADRNF5_1839"/>
<dbReference type="STRING" id="1580092.NADRNF5_1839"/>
<dbReference type="Proteomes" id="UP000032408">
    <property type="component" value="Chromosome"/>
</dbReference>
<sequence length="92" mass="10574">MRCKYCGKNITVKNAIFCSTKCNTYYSTELERKNVSNYSRVTITLDKEMTKNLREIQSKLIKNTNEGISFSQVVNLVLEEGVKVKKTILNDT</sequence>